<protein>
    <submittedName>
        <fullName evidence="1">Uncharacterized protein</fullName>
    </submittedName>
</protein>
<organism evidence="1 2">
    <name type="scientific">Cupriavidus nantongensis</name>
    <dbReference type="NCBI Taxonomy" id="1796606"/>
    <lineage>
        <taxon>Bacteria</taxon>
        <taxon>Pseudomonadati</taxon>
        <taxon>Pseudomonadota</taxon>
        <taxon>Betaproteobacteria</taxon>
        <taxon>Burkholderiales</taxon>
        <taxon>Burkholderiaceae</taxon>
        <taxon>Cupriavidus</taxon>
    </lineage>
</organism>
<evidence type="ECO:0000313" key="1">
    <source>
        <dbReference type="EMBL" id="AMR78583.1"/>
    </source>
</evidence>
<keyword evidence="2" id="KW-1185">Reference proteome</keyword>
<dbReference type="AlphaFoldDB" id="A0A142JKH1"/>
<sequence length="110" mass="12477">MLGTEANVKIRRIRKVEQFRNRVITDKLVIGSDWVPSAPNINALPKPLRDFIVRLYAYDPQHYVQKVAVLQEHIRMLEADNKRLRNELGWCRKALGQATDGGSAPAKAIG</sequence>
<proteinExistence type="predicted"/>
<accession>A0A142JKH1</accession>
<gene>
    <name evidence="1" type="ORF">A2G96_12985</name>
</gene>
<evidence type="ECO:0000313" key="2">
    <source>
        <dbReference type="Proteomes" id="UP000075238"/>
    </source>
</evidence>
<dbReference type="EMBL" id="CP014844">
    <property type="protein sequence ID" value="AMR78583.1"/>
    <property type="molecule type" value="Genomic_DNA"/>
</dbReference>
<dbReference type="Proteomes" id="UP000075238">
    <property type="component" value="Chromosome 1"/>
</dbReference>
<reference evidence="1 2" key="1">
    <citation type="submission" date="2016-03" db="EMBL/GenBank/DDBJ databases">
        <title>Complete genome sequence of a novel chlorpyrifos degrading bacterium, Cupriavidus nantongensis sp. X1.</title>
        <authorList>
            <person name="Fang L."/>
        </authorList>
    </citation>
    <scope>NUCLEOTIDE SEQUENCE [LARGE SCALE GENOMIC DNA]</scope>
    <source>
        <strain evidence="1 2">X1</strain>
    </source>
</reference>
<dbReference type="KEGG" id="cnan:A2G96_12985"/>
<name>A0A142JKH1_9BURK</name>